<dbReference type="EMBL" id="JBHSMQ010000001">
    <property type="protein sequence ID" value="MFC5453407.1"/>
    <property type="molecule type" value="Genomic_DNA"/>
</dbReference>
<dbReference type="Pfam" id="PF12669">
    <property type="entry name" value="FeoB_associated"/>
    <property type="match status" value="1"/>
</dbReference>
<comment type="caution">
    <text evidence="2">The sequence shown here is derived from an EMBL/GenBank/DDBJ whole genome shotgun (WGS) entry which is preliminary data.</text>
</comment>
<dbReference type="Proteomes" id="UP001596052">
    <property type="component" value="Unassembled WGS sequence"/>
</dbReference>
<feature type="transmembrane region" description="Helical" evidence="1">
    <location>
        <begin position="6"/>
        <end position="23"/>
    </location>
</feature>
<organism evidence="2 3">
    <name type="scientific">Prosthecobacter fluviatilis</name>
    <dbReference type="NCBI Taxonomy" id="445931"/>
    <lineage>
        <taxon>Bacteria</taxon>
        <taxon>Pseudomonadati</taxon>
        <taxon>Verrucomicrobiota</taxon>
        <taxon>Verrucomicrobiia</taxon>
        <taxon>Verrucomicrobiales</taxon>
        <taxon>Verrucomicrobiaceae</taxon>
        <taxon>Prosthecobacter</taxon>
    </lineage>
</organism>
<gene>
    <name evidence="2" type="ORF">ACFQDI_00960</name>
</gene>
<reference evidence="3" key="1">
    <citation type="journal article" date="2019" name="Int. J. Syst. Evol. Microbiol.">
        <title>The Global Catalogue of Microorganisms (GCM) 10K type strain sequencing project: providing services to taxonomists for standard genome sequencing and annotation.</title>
        <authorList>
            <consortium name="The Broad Institute Genomics Platform"/>
            <consortium name="The Broad Institute Genome Sequencing Center for Infectious Disease"/>
            <person name="Wu L."/>
            <person name="Ma J."/>
        </authorList>
    </citation>
    <scope>NUCLEOTIDE SEQUENCE [LARGE SCALE GENOMIC DNA]</scope>
    <source>
        <strain evidence="3">CGMCC 4.1469</strain>
    </source>
</reference>
<evidence type="ECO:0000313" key="3">
    <source>
        <dbReference type="Proteomes" id="UP001596052"/>
    </source>
</evidence>
<keyword evidence="1" id="KW-0812">Transmembrane</keyword>
<evidence type="ECO:0000313" key="2">
    <source>
        <dbReference type="EMBL" id="MFC5453407.1"/>
    </source>
</evidence>
<protein>
    <submittedName>
        <fullName evidence="2">FeoB-associated Cys-rich membrane protein</fullName>
    </submittedName>
</protein>
<evidence type="ECO:0000256" key="1">
    <source>
        <dbReference type="SAM" id="Phobius"/>
    </source>
</evidence>
<name>A0ABW0KL30_9BACT</name>
<keyword evidence="3" id="KW-1185">Reference proteome</keyword>
<sequence length="42" mass="4377">MNADWQSIAAIGVVLVTIALFIIRSAKRRKKPGCGGSCGCGK</sequence>
<proteinExistence type="predicted"/>
<keyword evidence="1" id="KW-0472">Membrane</keyword>
<dbReference type="RefSeq" id="WP_377162453.1">
    <property type="nucleotide sequence ID" value="NZ_JBHSMQ010000001.1"/>
</dbReference>
<keyword evidence="1" id="KW-1133">Transmembrane helix</keyword>
<accession>A0ABW0KL30</accession>